<reference evidence="2 3" key="1">
    <citation type="journal article" date="2017" name="Curr. Biol.">
        <title>The Evolution of Venom by Co-option of Single-Copy Genes.</title>
        <authorList>
            <person name="Martinson E.O."/>
            <person name="Mrinalini"/>
            <person name="Kelkar Y.D."/>
            <person name="Chang C.H."/>
            <person name="Werren J.H."/>
        </authorList>
    </citation>
    <scope>NUCLEOTIDE SEQUENCE [LARGE SCALE GENOMIC DNA]</scope>
    <source>
        <strain evidence="2 3">Alberta</strain>
        <tissue evidence="2">Whole body</tissue>
    </source>
</reference>
<dbReference type="OrthoDB" id="7549404at2759"/>
<dbReference type="STRING" id="543379.A0A232ECV0"/>
<dbReference type="EMBL" id="NNAY01014488">
    <property type="protein sequence ID" value="OXU16216.1"/>
    <property type="molecule type" value="Genomic_DNA"/>
</dbReference>
<evidence type="ECO:0000256" key="1">
    <source>
        <dbReference type="SAM" id="MobiDB-lite"/>
    </source>
</evidence>
<protein>
    <submittedName>
        <fullName evidence="2">Uncharacterized protein</fullName>
    </submittedName>
</protein>
<evidence type="ECO:0000313" key="2">
    <source>
        <dbReference type="EMBL" id="OXU16216.1"/>
    </source>
</evidence>
<organism evidence="2 3">
    <name type="scientific">Trichomalopsis sarcophagae</name>
    <dbReference type="NCBI Taxonomy" id="543379"/>
    <lineage>
        <taxon>Eukaryota</taxon>
        <taxon>Metazoa</taxon>
        <taxon>Ecdysozoa</taxon>
        <taxon>Arthropoda</taxon>
        <taxon>Hexapoda</taxon>
        <taxon>Insecta</taxon>
        <taxon>Pterygota</taxon>
        <taxon>Neoptera</taxon>
        <taxon>Endopterygota</taxon>
        <taxon>Hymenoptera</taxon>
        <taxon>Apocrita</taxon>
        <taxon>Proctotrupomorpha</taxon>
        <taxon>Chalcidoidea</taxon>
        <taxon>Pteromalidae</taxon>
        <taxon>Pteromalinae</taxon>
        <taxon>Trichomalopsis</taxon>
    </lineage>
</organism>
<feature type="compositionally biased region" description="Low complexity" evidence="1">
    <location>
        <begin position="64"/>
        <end position="82"/>
    </location>
</feature>
<dbReference type="PANTHER" id="PTHR46579">
    <property type="entry name" value="F5/8 TYPE C DOMAIN-CONTAINING PROTEIN-RELATED"/>
    <property type="match status" value="1"/>
</dbReference>
<feature type="compositionally biased region" description="Basic and acidic residues" evidence="1">
    <location>
        <begin position="28"/>
        <end position="38"/>
    </location>
</feature>
<feature type="region of interest" description="Disordered" evidence="1">
    <location>
        <begin position="1"/>
        <end position="38"/>
    </location>
</feature>
<feature type="region of interest" description="Disordered" evidence="1">
    <location>
        <begin position="56"/>
        <end position="93"/>
    </location>
</feature>
<sequence>MANKRGNYFNYLRDPNIPVPHSTLQSREQQRVDDEDRNNVNREVDPIVENIEMNIGDIDENDTVQSNASSNDNSDNVDNISVENGEPNENLNEIFNDPEINEMYHDVIDDDVEDDNQEDQVGENNHADINAEVNVILNVDNDNEAVQVQINEEVREPIFEGVSLTKEESDLLIMSYVVRHSLSDVALEDLLELINCHLPEKLNYSKYRFLKRFPKLSELKSYYYCPDCLELLTFGNASHTRCTSCGKVFLLNSLKRNGHFFLHIPLKSQLINLFSSPLFNQLNRNHANETLSDVTSGAVYKFLKENNIISNYDISLQWNADGVQTFKSSKVSMCPIQVAVNELKYSIRNQNILLAGLWAAVEKPDLNLFMKPFVDELKDLHENGFQCLPPNSDEPVTVKVHTILAPVDSVERCALQNLHQYNGVCGCTFCLNPGEHIPVGRGYARIYSGGEGVKRTKDQHFRDAIQAEQEQNTINGVKGVSVLMLLPVFNIIRSFPPEYMHSVLLGVVKLFLSNWIDPKNCNESWYIGTKSAIIDDRLTQILPPSEVTRTPQSTANLKQWKASEYKNFLLYYSLPTLKDILPSNFYKHWSLFVYAVNIFNSDNIEERAFLKATSAIKLFVTKTEILYGKQIMKYNLHLMLHIPDAVKDFGALWAWSAFPFESYNFVLRNMLHSSQAGKTLYLNMMEKYKSRTGQRAFDENRLVLFGEGTMVTLSLIEKLSIEALIHESIKECSYTQDLKVYNSRCLKVYSQLSTITPNASELKPNQFNN</sequence>
<keyword evidence="3" id="KW-1185">Reference proteome</keyword>
<dbReference type="Proteomes" id="UP000215335">
    <property type="component" value="Unassembled WGS sequence"/>
</dbReference>
<proteinExistence type="predicted"/>
<comment type="caution">
    <text evidence="2">The sequence shown here is derived from an EMBL/GenBank/DDBJ whole genome shotgun (WGS) entry which is preliminary data.</text>
</comment>
<name>A0A232ECV0_9HYME</name>
<evidence type="ECO:0000313" key="3">
    <source>
        <dbReference type="Proteomes" id="UP000215335"/>
    </source>
</evidence>
<dbReference type="AlphaFoldDB" id="A0A232ECV0"/>
<gene>
    <name evidence="2" type="ORF">TSAR_003811</name>
</gene>
<dbReference type="PANTHER" id="PTHR46579:SF1">
    <property type="entry name" value="F5_8 TYPE C DOMAIN-CONTAINING PROTEIN"/>
    <property type="match status" value="1"/>
</dbReference>
<accession>A0A232ECV0</accession>